<name>A0A8S9QXN6_BRACR</name>
<gene>
    <name evidence="1" type="ORF">F2Q69_00017200</name>
</gene>
<evidence type="ECO:0000313" key="1">
    <source>
        <dbReference type="EMBL" id="KAF3555199.1"/>
    </source>
</evidence>
<proteinExistence type="predicted"/>
<dbReference type="EMBL" id="QGKX02000996">
    <property type="protein sequence ID" value="KAF3555199.1"/>
    <property type="molecule type" value="Genomic_DNA"/>
</dbReference>
<reference evidence="1" key="1">
    <citation type="submission" date="2019-12" db="EMBL/GenBank/DDBJ databases">
        <title>Genome sequencing and annotation of Brassica cretica.</title>
        <authorList>
            <person name="Studholme D.J."/>
            <person name="Sarris P."/>
        </authorList>
    </citation>
    <scope>NUCLEOTIDE SEQUENCE</scope>
    <source>
        <strain evidence="1">PFS-109/04</strain>
        <tissue evidence="1">Leaf</tissue>
    </source>
</reference>
<sequence>MNLELDRNGRELAASYRVANGIEAEEHLGAGADRMKLRREHLQEQEARSG</sequence>
<dbReference type="AlphaFoldDB" id="A0A8S9QXN6"/>
<protein>
    <submittedName>
        <fullName evidence="1">Uncharacterized protein</fullName>
    </submittedName>
</protein>
<comment type="caution">
    <text evidence="1">The sequence shown here is derived from an EMBL/GenBank/DDBJ whole genome shotgun (WGS) entry which is preliminary data.</text>
</comment>
<evidence type="ECO:0000313" key="2">
    <source>
        <dbReference type="Proteomes" id="UP000712600"/>
    </source>
</evidence>
<dbReference type="Proteomes" id="UP000712600">
    <property type="component" value="Unassembled WGS sequence"/>
</dbReference>
<organism evidence="1 2">
    <name type="scientific">Brassica cretica</name>
    <name type="common">Mustard</name>
    <dbReference type="NCBI Taxonomy" id="69181"/>
    <lineage>
        <taxon>Eukaryota</taxon>
        <taxon>Viridiplantae</taxon>
        <taxon>Streptophyta</taxon>
        <taxon>Embryophyta</taxon>
        <taxon>Tracheophyta</taxon>
        <taxon>Spermatophyta</taxon>
        <taxon>Magnoliopsida</taxon>
        <taxon>eudicotyledons</taxon>
        <taxon>Gunneridae</taxon>
        <taxon>Pentapetalae</taxon>
        <taxon>rosids</taxon>
        <taxon>malvids</taxon>
        <taxon>Brassicales</taxon>
        <taxon>Brassicaceae</taxon>
        <taxon>Brassiceae</taxon>
        <taxon>Brassica</taxon>
    </lineage>
</organism>
<accession>A0A8S9QXN6</accession>